<protein>
    <submittedName>
        <fullName evidence="2">Uncharacterized protein</fullName>
    </submittedName>
</protein>
<feature type="region of interest" description="Disordered" evidence="1">
    <location>
        <begin position="89"/>
        <end position="138"/>
    </location>
</feature>
<accession>A0A9Q1IN85</accession>
<feature type="region of interest" description="Disordered" evidence="1">
    <location>
        <begin position="1"/>
        <end position="59"/>
    </location>
</feature>
<gene>
    <name evidence="2" type="ORF">SKAU_G00300760</name>
</gene>
<feature type="compositionally biased region" description="Pro residues" evidence="1">
    <location>
        <begin position="35"/>
        <end position="46"/>
    </location>
</feature>
<evidence type="ECO:0000256" key="1">
    <source>
        <dbReference type="SAM" id="MobiDB-lite"/>
    </source>
</evidence>
<name>A0A9Q1IN85_SYNKA</name>
<reference evidence="2" key="1">
    <citation type="journal article" date="2023" name="Science">
        <title>Genome structures resolve the early diversification of teleost fishes.</title>
        <authorList>
            <person name="Parey E."/>
            <person name="Louis A."/>
            <person name="Montfort J."/>
            <person name="Bouchez O."/>
            <person name="Roques C."/>
            <person name="Iampietro C."/>
            <person name="Lluch J."/>
            <person name="Castinel A."/>
            <person name="Donnadieu C."/>
            <person name="Desvignes T."/>
            <person name="Floi Bucao C."/>
            <person name="Jouanno E."/>
            <person name="Wen M."/>
            <person name="Mejri S."/>
            <person name="Dirks R."/>
            <person name="Jansen H."/>
            <person name="Henkel C."/>
            <person name="Chen W.J."/>
            <person name="Zahm M."/>
            <person name="Cabau C."/>
            <person name="Klopp C."/>
            <person name="Thompson A.W."/>
            <person name="Robinson-Rechavi M."/>
            <person name="Braasch I."/>
            <person name="Lecointre G."/>
            <person name="Bobe J."/>
            <person name="Postlethwait J.H."/>
            <person name="Berthelot C."/>
            <person name="Roest Crollius H."/>
            <person name="Guiguen Y."/>
        </authorList>
    </citation>
    <scope>NUCLEOTIDE SEQUENCE</scope>
    <source>
        <strain evidence="2">WJC10195</strain>
    </source>
</reference>
<comment type="caution">
    <text evidence="2">The sequence shown here is derived from an EMBL/GenBank/DDBJ whole genome shotgun (WGS) entry which is preliminary data.</text>
</comment>
<feature type="compositionally biased region" description="Pro residues" evidence="1">
    <location>
        <begin position="14"/>
        <end position="25"/>
    </location>
</feature>
<sequence length="165" mass="17469">MRANPITALEQEESPPPPPPRPAPPLLGLRTHTPPRCPAHPPQAPPPKDRTGSIGSLHAPTLVLAKPNGGGYATTSKNTALLWELRGNGVGARGETPNMANPPPPPPLDSQQHEASAKRARTGGLVTKGAGSFSPRSLIRSRMAWGQTANRATPRKPWAYCMPTQ</sequence>
<organism evidence="2 3">
    <name type="scientific">Synaphobranchus kaupii</name>
    <name type="common">Kaup's arrowtooth eel</name>
    <dbReference type="NCBI Taxonomy" id="118154"/>
    <lineage>
        <taxon>Eukaryota</taxon>
        <taxon>Metazoa</taxon>
        <taxon>Chordata</taxon>
        <taxon>Craniata</taxon>
        <taxon>Vertebrata</taxon>
        <taxon>Euteleostomi</taxon>
        <taxon>Actinopterygii</taxon>
        <taxon>Neopterygii</taxon>
        <taxon>Teleostei</taxon>
        <taxon>Anguilliformes</taxon>
        <taxon>Synaphobranchidae</taxon>
        <taxon>Synaphobranchus</taxon>
    </lineage>
</organism>
<evidence type="ECO:0000313" key="2">
    <source>
        <dbReference type="EMBL" id="KAJ8345883.1"/>
    </source>
</evidence>
<dbReference type="AlphaFoldDB" id="A0A9Q1IN85"/>
<dbReference type="Proteomes" id="UP001152622">
    <property type="component" value="Chromosome 12"/>
</dbReference>
<evidence type="ECO:0000313" key="3">
    <source>
        <dbReference type="Proteomes" id="UP001152622"/>
    </source>
</evidence>
<proteinExistence type="predicted"/>
<keyword evidence="3" id="KW-1185">Reference proteome</keyword>
<dbReference type="EMBL" id="JAINUF010000012">
    <property type="protein sequence ID" value="KAJ8345883.1"/>
    <property type="molecule type" value="Genomic_DNA"/>
</dbReference>